<keyword evidence="4 5" id="KW-0472">Membrane</keyword>
<keyword evidence="3 5" id="KW-1133">Transmembrane helix</keyword>
<dbReference type="Pfam" id="PF06803">
    <property type="entry name" value="DUF1232"/>
    <property type="match status" value="1"/>
</dbReference>
<dbReference type="GO" id="GO:0012505">
    <property type="term" value="C:endomembrane system"/>
    <property type="evidence" value="ECO:0007669"/>
    <property type="project" value="UniProtKB-SubCell"/>
</dbReference>
<feature type="domain" description="DUF1232" evidence="6">
    <location>
        <begin position="79"/>
        <end position="110"/>
    </location>
</feature>
<organism evidence="7 8">
    <name type="scientific">Marivirga tractuosa (strain ATCC 23168 / DSM 4126 / NBRC 15989 / NCIMB 1408 / VKM B-1430 / H-43)</name>
    <name type="common">Microscilla tractuosa</name>
    <name type="synonym">Flexibacter tractuosus</name>
    <dbReference type="NCBI Taxonomy" id="643867"/>
    <lineage>
        <taxon>Bacteria</taxon>
        <taxon>Pseudomonadati</taxon>
        <taxon>Bacteroidota</taxon>
        <taxon>Cytophagia</taxon>
        <taxon>Cytophagales</taxon>
        <taxon>Marivirgaceae</taxon>
        <taxon>Marivirga</taxon>
    </lineage>
</organism>
<dbReference type="Proteomes" id="UP000008720">
    <property type="component" value="Chromosome"/>
</dbReference>
<gene>
    <name evidence="7" type="ordered locus">Ftrac_0997</name>
</gene>
<keyword evidence="8" id="KW-1185">Reference proteome</keyword>
<accession>E4TU67</accession>
<sequence>MSKRLTYKNAFKRASRVLADKRLSNRLITQAKETLTSRAKASEKISHIKNKIFTLIRLVKAYTKGKYKDISFKSMLYTVGVLIYFITPTDIIPDFIPISGFLDDASLILWLYGHLGQELQQFKAWESKQEEKES</sequence>
<dbReference type="KEGG" id="mtt:Ftrac_0997"/>
<dbReference type="STRING" id="643867.Ftrac_0997"/>
<evidence type="ECO:0000256" key="1">
    <source>
        <dbReference type="ARBA" id="ARBA00004127"/>
    </source>
</evidence>
<evidence type="ECO:0000256" key="4">
    <source>
        <dbReference type="ARBA" id="ARBA00023136"/>
    </source>
</evidence>
<proteinExistence type="predicted"/>
<evidence type="ECO:0000259" key="6">
    <source>
        <dbReference type="Pfam" id="PF06803"/>
    </source>
</evidence>
<evidence type="ECO:0000313" key="7">
    <source>
        <dbReference type="EMBL" id="ADR20995.1"/>
    </source>
</evidence>
<evidence type="ECO:0000256" key="3">
    <source>
        <dbReference type="ARBA" id="ARBA00022989"/>
    </source>
</evidence>
<dbReference type="OrthoDB" id="9800034at2"/>
<dbReference type="AlphaFoldDB" id="E4TU67"/>
<keyword evidence="2 5" id="KW-0812">Transmembrane</keyword>
<dbReference type="eggNOG" id="COG3339">
    <property type="taxonomic scope" value="Bacteria"/>
</dbReference>
<comment type="subcellular location">
    <subcellularLocation>
        <location evidence="1">Endomembrane system</location>
        <topology evidence="1">Multi-pass membrane protein</topology>
    </subcellularLocation>
</comment>
<name>E4TU67_MARTH</name>
<feature type="transmembrane region" description="Helical" evidence="5">
    <location>
        <begin position="70"/>
        <end position="89"/>
    </location>
</feature>
<dbReference type="HOGENOM" id="CLU_110199_0_1_10"/>
<protein>
    <recommendedName>
        <fullName evidence="6">DUF1232 domain-containing protein</fullName>
    </recommendedName>
</protein>
<dbReference type="RefSeq" id="WP_013453146.1">
    <property type="nucleotide sequence ID" value="NC_014759.1"/>
</dbReference>
<dbReference type="InterPro" id="IPR010652">
    <property type="entry name" value="DUF1232"/>
</dbReference>
<dbReference type="EMBL" id="CP002349">
    <property type="protein sequence ID" value="ADR20995.1"/>
    <property type="molecule type" value="Genomic_DNA"/>
</dbReference>
<evidence type="ECO:0000313" key="8">
    <source>
        <dbReference type="Proteomes" id="UP000008720"/>
    </source>
</evidence>
<reference evidence="7 8" key="1">
    <citation type="journal article" date="2011" name="Stand. Genomic Sci.">
        <title>Complete genome sequence of Marivirga tractuosa type strain (H-43).</title>
        <authorList>
            <person name="Pagani I."/>
            <person name="Chertkov O."/>
            <person name="Lapidus A."/>
            <person name="Lucas S."/>
            <person name="Del Rio T.G."/>
            <person name="Tice H."/>
            <person name="Copeland A."/>
            <person name="Cheng J.F."/>
            <person name="Nolan M."/>
            <person name="Saunders E."/>
            <person name="Pitluck S."/>
            <person name="Held B."/>
            <person name="Goodwin L."/>
            <person name="Liolios K."/>
            <person name="Ovchinikova G."/>
            <person name="Ivanova N."/>
            <person name="Mavromatis K."/>
            <person name="Pati A."/>
            <person name="Chen A."/>
            <person name="Palaniappan K."/>
            <person name="Land M."/>
            <person name="Hauser L."/>
            <person name="Jeffries C.D."/>
            <person name="Detter J.C."/>
            <person name="Han C."/>
            <person name="Tapia R."/>
            <person name="Ngatchou-Djao O.D."/>
            <person name="Rohde M."/>
            <person name="Goker M."/>
            <person name="Spring S."/>
            <person name="Sikorski J."/>
            <person name="Woyke T."/>
            <person name="Bristow J."/>
            <person name="Eisen J.A."/>
            <person name="Markowitz V."/>
            <person name="Hugenholtz P."/>
            <person name="Klenk H.P."/>
            <person name="Kyrpides N.C."/>
        </authorList>
    </citation>
    <scope>NUCLEOTIDE SEQUENCE [LARGE SCALE GENOMIC DNA]</scope>
    <source>
        <strain evidence="8">ATCC 23168 / DSM 4126 / NBRC 15989 / NCIMB 1408 / VKM B-1430 / H-43</strain>
    </source>
</reference>
<evidence type="ECO:0000256" key="2">
    <source>
        <dbReference type="ARBA" id="ARBA00022692"/>
    </source>
</evidence>
<evidence type="ECO:0000256" key="5">
    <source>
        <dbReference type="SAM" id="Phobius"/>
    </source>
</evidence>